<feature type="compositionally biased region" description="Polar residues" evidence="1">
    <location>
        <begin position="1"/>
        <end position="11"/>
    </location>
</feature>
<feature type="compositionally biased region" description="Basic and acidic residues" evidence="1">
    <location>
        <begin position="47"/>
        <end position="58"/>
    </location>
</feature>
<evidence type="ECO:0000313" key="4">
    <source>
        <dbReference type="Proteomes" id="UP001501455"/>
    </source>
</evidence>
<reference evidence="4" key="2">
    <citation type="journal article" date="2019" name="Int. J. Syst. Evol. Microbiol.">
        <title>The Global Catalogue of Microorganisms (GCM) 10K type strain sequencing project: providing services to taxonomists for standard genome sequencing and annotation.</title>
        <authorList>
            <consortium name="The Broad Institute Genomics Platform"/>
            <consortium name="The Broad Institute Genome Sequencing Center for Infectious Disease"/>
            <person name="Wu L."/>
            <person name="Ma J."/>
        </authorList>
    </citation>
    <scope>NUCLEOTIDE SEQUENCE [LARGE SCALE GENOMIC DNA]</scope>
    <source>
        <strain evidence="4">JCM 4816</strain>
    </source>
</reference>
<sequence>MTVVNSRTPPSVNARDAARRGLPGIVEHGSARQGGVRPDVPGFGDAPRPREAGARDRQVPGLRPYT</sequence>
<gene>
    <name evidence="2" type="ORF">GCM10019016_062690</name>
    <name evidence="3" type="ORF">GCM10019016_102910</name>
</gene>
<accession>A0ABP6TV39</accession>
<organism evidence="2 4">
    <name type="scientific">Streptomyces prasinosporus</name>
    <dbReference type="NCBI Taxonomy" id="68256"/>
    <lineage>
        <taxon>Bacteria</taxon>
        <taxon>Bacillati</taxon>
        <taxon>Actinomycetota</taxon>
        <taxon>Actinomycetes</taxon>
        <taxon>Kitasatosporales</taxon>
        <taxon>Streptomycetaceae</taxon>
        <taxon>Streptomyces</taxon>
        <taxon>Streptomyces albogriseolus group</taxon>
    </lineage>
</organism>
<protein>
    <submittedName>
        <fullName evidence="2">Uncharacterized protein</fullName>
    </submittedName>
</protein>
<feature type="region of interest" description="Disordered" evidence="1">
    <location>
        <begin position="1"/>
        <end position="66"/>
    </location>
</feature>
<keyword evidence="4" id="KW-1185">Reference proteome</keyword>
<dbReference type="Proteomes" id="UP001501455">
    <property type="component" value="Unassembled WGS sequence"/>
</dbReference>
<proteinExistence type="predicted"/>
<evidence type="ECO:0000313" key="3">
    <source>
        <dbReference type="EMBL" id="GAA3503181.1"/>
    </source>
</evidence>
<name>A0ABP6TV39_9ACTN</name>
<reference evidence="2" key="3">
    <citation type="submission" date="2023-12" db="EMBL/GenBank/DDBJ databases">
        <authorList>
            <person name="Sun Q."/>
            <person name="Inoue M."/>
        </authorList>
    </citation>
    <scope>NUCLEOTIDE SEQUENCE</scope>
    <source>
        <strain evidence="2">JCM 4816</strain>
    </source>
</reference>
<evidence type="ECO:0000313" key="2">
    <source>
        <dbReference type="EMBL" id="GAA3499165.1"/>
    </source>
</evidence>
<evidence type="ECO:0000256" key="1">
    <source>
        <dbReference type="SAM" id="MobiDB-lite"/>
    </source>
</evidence>
<dbReference type="EMBL" id="BAAAXF010000042">
    <property type="protein sequence ID" value="GAA3499165.1"/>
    <property type="molecule type" value="Genomic_DNA"/>
</dbReference>
<reference evidence="2" key="1">
    <citation type="journal article" date="2014" name="Int. J. Syst. Evol. Microbiol.">
        <title>Complete genome of a new Firmicutes species belonging to the dominant human colonic microbiota ('Ruminococcus bicirculans') reveals two chromosomes and a selective capacity to utilize plant glucans.</title>
        <authorList>
            <consortium name="NISC Comparative Sequencing Program"/>
            <person name="Wegmann U."/>
            <person name="Louis P."/>
            <person name="Goesmann A."/>
            <person name="Henrissat B."/>
            <person name="Duncan S.H."/>
            <person name="Flint H.J."/>
        </authorList>
    </citation>
    <scope>NUCLEOTIDE SEQUENCE</scope>
    <source>
        <strain evidence="2">JCM 4816</strain>
    </source>
</reference>
<dbReference type="EMBL" id="BAAAXF010000074">
    <property type="protein sequence ID" value="GAA3503181.1"/>
    <property type="molecule type" value="Genomic_DNA"/>
</dbReference>
<comment type="caution">
    <text evidence="2">The sequence shown here is derived from an EMBL/GenBank/DDBJ whole genome shotgun (WGS) entry which is preliminary data.</text>
</comment>